<accession>G2PHN9</accession>
<keyword evidence="2" id="KW-1185">Reference proteome</keyword>
<keyword evidence="1" id="KW-0614">Plasmid</keyword>
<organism evidence="1 2">
    <name type="scientific">Streptomyces violaceusniger (strain Tu 4113)</name>
    <dbReference type="NCBI Taxonomy" id="653045"/>
    <lineage>
        <taxon>Bacteria</taxon>
        <taxon>Bacillati</taxon>
        <taxon>Actinomycetota</taxon>
        <taxon>Actinomycetes</taxon>
        <taxon>Kitasatosporales</taxon>
        <taxon>Streptomycetaceae</taxon>
        <taxon>Streptomyces</taxon>
        <taxon>Streptomyces violaceusniger group</taxon>
    </lineage>
</organism>
<dbReference type="EMBL" id="CP002996">
    <property type="protein sequence ID" value="AEM88840.1"/>
    <property type="molecule type" value="Genomic_DNA"/>
</dbReference>
<dbReference type="KEGG" id="svl:Strvi_0064"/>
<dbReference type="Proteomes" id="UP000008703">
    <property type="component" value="Plasmid pSTRVI02"/>
</dbReference>
<name>G2PHN9_STRV4</name>
<gene>
    <name evidence="1" type="ORF">Strvi_0064</name>
</gene>
<dbReference type="RefSeq" id="WP_014043775.1">
    <property type="nucleotide sequence ID" value="NC_015952.1"/>
</dbReference>
<geneLocation type="plasmid" evidence="1 2">
    <name>pSTRVI02</name>
</geneLocation>
<dbReference type="AlphaFoldDB" id="G2PHN9"/>
<evidence type="ECO:0000313" key="2">
    <source>
        <dbReference type="Proteomes" id="UP000008703"/>
    </source>
</evidence>
<dbReference type="HOGENOM" id="CLU_1626193_0_0_11"/>
<protein>
    <submittedName>
        <fullName evidence="1">Uncharacterized protein</fullName>
    </submittedName>
</protein>
<reference evidence="1" key="1">
    <citation type="submission" date="2011-08" db="EMBL/GenBank/DDBJ databases">
        <title>Complete sequence of plasmid 2 of Streptomyces violaceusniger Tu 4113.</title>
        <authorList>
            <consortium name="US DOE Joint Genome Institute"/>
            <person name="Lucas S."/>
            <person name="Han J."/>
            <person name="Lapidus A."/>
            <person name="Cheng J.-F."/>
            <person name="Goodwin L."/>
            <person name="Pitluck S."/>
            <person name="Peters L."/>
            <person name="Ivanova N."/>
            <person name="Daligault H."/>
            <person name="Detter J.C."/>
            <person name="Han C."/>
            <person name="Tapia R."/>
            <person name="Land M."/>
            <person name="Hauser L."/>
            <person name="Kyrpides N."/>
            <person name="Ivanova N."/>
            <person name="Pagani I."/>
            <person name="Hagen A."/>
            <person name="Katz L."/>
            <person name="Fiedler H.-P."/>
            <person name="Keasling J."/>
            <person name="Fortman J."/>
            <person name="Woyke T."/>
        </authorList>
    </citation>
    <scope>NUCLEOTIDE SEQUENCE [LARGE SCALE GENOMIC DNA]</scope>
    <source>
        <strain evidence="1">Tu 4113</strain>
        <plasmid evidence="1">pSTRVI02</plasmid>
    </source>
</reference>
<sequence length="163" mass="17957">MFKPITDLHALTAEDALYVEFSMNGARTWEEYRYAPSAPPTMSGTAARDFLTGAQHSGGRVEYADGAAIIRRALPSGKDSLHVWRLSLIAWPALGCTVTMRRHGAPEHLSDTTGAVVSTPARGDTRLTVDGTPWTFNIPREEFPHLYTWEYADESGAHSGPRR</sequence>
<evidence type="ECO:0000313" key="1">
    <source>
        <dbReference type="EMBL" id="AEM88840.1"/>
    </source>
</evidence>
<proteinExistence type="predicted"/>